<feature type="transmembrane region" description="Helical" evidence="1">
    <location>
        <begin position="113"/>
        <end position="132"/>
    </location>
</feature>
<sequence>MPNSFSKLEENLEHPEFFKLGITIIYAIVIALSIDASKPIFIPFYSIPANFLNAIILFYGYFFIITGWIEYHFLTQKFDGINRAVLATFVIELGILFLFYYVITAGSEDGTDYLIPDVFLFVTPLLFLLLTLKDMYNASNHNNRNLLSYRNLSRNFLFISIIISLSYLAETYATGFQSFGAFAFYRDLIFAFLILTLIVIYRIVRWREINSTPAIS</sequence>
<feature type="transmembrane region" description="Helical" evidence="1">
    <location>
        <begin position="152"/>
        <end position="169"/>
    </location>
</feature>
<keyword evidence="1" id="KW-1133">Transmembrane helix</keyword>
<feature type="transmembrane region" description="Helical" evidence="1">
    <location>
        <begin position="51"/>
        <end position="69"/>
    </location>
</feature>
<accession>D4N6Z9</accession>
<feature type="transmembrane region" description="Helical" evidence="1">
    <location>
        <begin position="181"/>
        <end position="201"/>
    </location>
</feature>
<feature type="transmembrane region" description="Helical" evidence="1">
    <location>
        <begin position="81"/>
        <end position="101"/>
    </location>
</feature>
<keyword evidence="1" id="KW-0472">Membrane</keyword>
<evidence type="ECO:0000256" key="1">
    <source>
        <dbReference type="SAM" id="Phobius"/>
    </source>
</evidence>
<protein>
    <submittedName>
        <fullName evidence="2">Uncharacterized conserved protein</fullName>
    </submittedName>
</protein>
<evidence type="ECO:0000313" key="2">
    <source>
        <dbReference type="EMBL" id="ACY24485.1"/>
    </source>
</evidence>
<reference evidence="2" key="1">
    <citation type="journal article" date="2010" name="Environ. Microbiol.">
        <title>Homologues of nitrite reductases in ammonia-oxidizing archaea: diversity and genomic context.</title>
        <authorList>
            <person name="Bartossek R."/>
            <person name="Nicol G.W."/>
            <person name="Lanzen A."/>
            <person name="Klenk H.P."/>
            <person name="Schleper C."/>
        </authorList>
    </citation>
    <scope>NUCLEOTIDE SEQUENCE</scope>
</reference>
<feature type="transmembrane region" description="Helical" evidence="1">
    <location>
        <begin position="20"/>
        <end position="45"/>
    </location>
</feature>
<dbReference type="AlphaFoldDB" id="D4N6Z9"/>
<dbReference type="EMBL" id="GU059106">
    <property type="protein sequence ID" value="ACY24485.1"/>
    <property type="molecule type" value="Genomic_DNA"/>
</dbReference>
<proteinExistence type="predicted"/>
<name>D4N6Z9_9CREN</name>
<gene>
    <name evidence="2" type="ORF">29d5orf37</name>
</gene>
<keyword evidence="1" id="KW-0812">Transmembrane</keyword>
<organism evidence="2">
    <name type="scientific">uncultured crenarchaeote 29d5</name>
    <dbReference type="NCBI Taxonomy" id="684057"/>
    <lineage>
        <taxon>Archaea</taxon>
        <taxon>Thermoproteota</taxon>
        <taxon>environmental samples</taxon>
    </lineage>
</organism>